<evidence type="ECO:0000313" key="2">
    <source>
        <dbReference type="EMBL" id="KAF4142142.1"/>
    </source>
</evidence>
<dbReference type="Proteomes" id="UP000704712">
    <property type="component" value="Unassembled WGS sequence"/>
</dbReference>
<organism evidence="2 3">
    <name type="scientific">Phytophthora infestans</name>
    <name type="common">Potato late blight agent</name>
    <name type="synonym">Botrytis infestans</name>
    <dbReference type="NCBI Taxonomy" id="4787"/>
    <lineage>
        <taxon>Eukaryota</taxon>
        <taxon>Sar</taxon>
        <taxon>Stramenopiles</taxon>
        <taxon>Oomycota</taxon>
        <taxon>Peronosporomycetes</taxon>
        <taxon>Peronosporales</taxon>
        <taxon>Peronosporaceae</taxon>
        <taxon>Phytophthora</taxon>
    </lineage>
</organism>
<sequence length="101" mass="10888">MGKLVSAASTARRTVHGRSVARKVEKRVGVTSAVAGSKDRAVWMTWTPAMSAATLQHSYSTNPQISALLPLIAISYGYGEARERGVDCKANSSWAQRRLPT</sequence>
<accession>A0A8S9US28</accession>
<name>A0A8S9US28_PHYIN</name>
<dbReference type="EMBL" id="JAACNO010001207">
    <property type="protein sequence ID" value="KAF4142142.1"/>
    <property type="molecule type" value="Genomic_DNA"/>
</dbReference>
<reference evidence="2" key="1">
    <citation type="submission" date="2020-03" db="EMBL/GenBank/DDBJ databases">
        <title>Hybrid Assembly of Korean Phytophthora infestans isolates.</title>
        <authorList>
            <person name="Prokchorchik M."/>
            <person name="Lee Y."/>
            <person name="Seo J."/>
            <person name="Cho J.-H."/>
            <person name="Park Y.-E."/>
            <person name="Jang D.-C."/>
            <person name="Im J.-S."/>
            <person name="Choi J.-G."/>
            <person name="Park H.-J."/>
            <person name="Lee G.-B."/>
            <person name="Lee Y.-G."/>
            <person name="Hong S.-Y."/>
            <person name="Cho K."/>
            <person name="Sohn K.H."/>
        </authorList>
    </citation>
    <scope>NUCLEOTIDE SEQUENCE</scope>
    <source>
        <strain evidence="2">KR_2_A2</strain>
    </source>
</reference>
<protein>
    <submittedName>
        <fullName evidence="2">Uncharacterized protein</fullName>
    </submittedName>
</protein>
<evidence type="ECO:0000256" key="1">
    <source>
        <dbReference type="SAM" id="MobiDB-lite"/>
    </source>
</evidence>
<proteinExistence type="predicted"/>
<feature type="region of interest" description="Disordered" evidence="1">
    <location>
        <begin position="1"/>
        <end position="21"/>
    </location>
</feature>
<dbReference type="AlphaFoldDB" id="A0A8S9US28"/>
<comment type="caution">
    <text evidence="2">The sequence shown here is derived from an EMBL/GenBank/DDBJ whole genome shotgun (WGS) entry which is preliminary data.</text>
</comment>
<gene>
    <name evidence="2" type="ORF">GN958_ATG08673</name>
</gene>
<evidence type="ECO:0000313" key="3">
    <source>
        <dbReference type="Proteomes" id="UP000704712"/>
    </source>
</evidence>